<dbReference type="InterPro" id="IPR014001">
    <property type="entry name" value="Helicase_ATP-bd"/>
</dbReference>
<dbReference type="GO" id="GO:1990077">
    <property type="term" value="C:primosome complex"/>
    <property type="evidence" value="ECO:0007669"/>
    <property type="project" value="UniProtKB-UniRule"/>
</dbReference>
<dbReference type="InterPro" id="IPR041222">
    <property type="entry name" value="PriA_3primeBD"/>
</dbReference>
<evidence type="ECO:0000256" key="8">
    <source>
        <dbReference type="ARBA" id="ARBA00022840"/>
    </source>
</evidence>
<dbReference type="InterPro" id="IPR040498">
    <property type="entry name" value="PriA_CRR"/>
</dbReference>
<dbReference type="CDD" id="cd17929">
    <property type="entry name" value="DEXHc_priA"/>
    <property type="match status" value="1"/>
</dbReference>
<dbReference type="GO" id="GO:0043138">
    <property type="term" value="F:3'-5' DNA helicase activity"/>
    <property type="evidence" value="ECO:0007669"/>
    <property type="project" value="UniProtKB-EC"/>
</dbReference>
<dbReference type="GO" id="GO:0006310">
    <property type="term" value="P:DNA recombination"/>
    <property type="evidence" value="ECO:0007669"/>
    <property type="project" value="InterPro"/>
</dbReference>
<feature type="binding site" evidence="12">
    <location>
        <position position="467"/>
    </location>
    <ligand>
        <name>Zn(2+)</name>
        <dbReference type="ChEBI" id="CHEBI:29105"/>
        <label>2</label>
    </ligand>
</feature>
<keyword evidence="7 12" id="KW-0862">Zinc</keyword>
<evidence type="ECO:0000256" key="2">
    <source>
        <dbReference type="ARBA" id="ARBA00022705"/>
    </source>
</evidence>
<feature type="binding site" evidence="12">
    <location>
        <position position="437"/>
    </location>
    <ligand>
        <name>Zn(2+)</name>
        <dbReference type="ChEBI" id="CHEBI:29105"/>
        <label>1</label>
    </ligand>
</feature>
<dbReference type="Pfam" id="PF00270">
    <property type="entry name" value="DEAD"/>
    <property type="match status" value="1"/>
</dbReference>
<feature type="binding site" evidence="12">
    <location>
        <position position="446"/>
    </location>
    <ligand>
        <name>Zn(2+)</name>
        <dbReference type="ChEBI" id="CHEBI:29105"/>
        <label>2</label>
    </ligand>
</feature>
<dbReference type="PANTHER" id="PTHR30580">
    <property type="entry name" value="PRIMOSOMAL PROTEIN N"/>
    <property type="match status" value="1"/>
</dbReference>
<evidence type="ECO:0000256" key="5">
    <source>
        <dbReference type="ARBA" id="ARBA00022801"/>
    </source>
</evidence>
<dbReference type="GO" id="GO:0003677">
    <property type="term" value="F:DNA binding"/>
    <property type="evidence" value="ECO:0007669"/>
    <property type="project" value="UniProtKB-UniRule"/>
</dbReference>
<keyword evidence="3 12" id="KW-0479">Metal-binding</keyword>
<evidence type="ECO:0000256" key="4">
    <source>
        <dbReference type="ARBA" id="ARBA00022741"/>
    </source>
</evidence>
<dbReference type="InterPro" id="IPR001650">
    <property type="entry name" value="Helicase_C-like"/>
</dbReference>
<evidence type="ECO:0000313" key="15">
    <source>
        <dbReference type="EMBL" id="KGN01297.1"/>
    </source>
</evidence>
<keyword evidence="1 12" id="KW-0639">Primosome</keyword>
<dbReference type="Pfam" id="PF17764">
    <property type="entry name" value="PriA_3primeBD"/>
    <property type="match status" value="1"/>
</dbReference>
<dbReference type="FunFam" id="3.40.50.300:FF:000489">
    <property type="entry name" value="Primosome assembly protein PriA"/>
    <property type="match status" value="1"/>
</dbReference>
<evidence type="ECO:0000256" key="6">
    <source>
        <dbReference type="ARBA" id="ARBA00022806"/>
    </source>
</evidence>
<feature type="binding site" evidence="12">
    <location>
        <position position="440"/>
    </location>
    <ligand>
        <name>Zn(2+)</name>
        <dbReference type="ChEBI" id="CHEBI:29105"/>
        <label>1</label>
    </ligand>
</feature>
<evidence type="ECO:0000259" key="14">
    <source>
        <dbReference type="PROSITE" id="PS51194"/>
    </source>
</evidence>
<dbReference type="InterPro" id="IPR005259">
    <property type="entry name" value="PriA"/>
</dbReference>
<dbReference type="InterPro" id="IPR042115">
    <property type="entry name" value="PriA_3primeBD_sf"/>
</dbReference>
<evidence type="ECO:0000256" key="10">
    <source>
        <dbReference type="ARBA" id="ARBA00023235"/>
    </source>
</evidence>
<dbReference type="Gene3D" id="3.40.1440.60">
    <property type="entry name" value="PriA, 3(prime) DNA-binding domain"/>
    <property type="match status" value="1"/>
</dbReference>
<evidence type="ECO:0000256" key="3">
    <source>
        <dbReference type="ARBA" id="ARBA00022723"/>
    </source>
</evidence>
<gene>
    <name evidence="12" type="primary">priA</name>
    <name evidence="15" type="ORF">Z955_01820</name>
</gene>
<comment type="function">
    <text evidence="12">Initiates the restart of stalled replication forks, which reloads the replicative helicase on sites other than the origin of replication. Recognizes and binds to abandoned replication forks and remodels them to uncover a helicase loading site. Promotes assembly of the primosome at these replication forks.</text>
</comment>
<feature type="binding site" evidence="12">
    <location>
        <position position="464"/>
    </location>
    <ligand>
        <name>Zn(2+)</name>
        <dbReference type="ChEBI" id="CHEBI:29105"/>
        <label>2</label>
    </ligand>
</feature>
<feature type="binding site" evidence="12">
    <location>
        <position position="477"/>
    </location>
    <ligand>
        <name>Zn(2+)</name>
        <dbReference type="ChEBI" id="CHEBI:29105"/>
        <label>1</label>
    </ligand>
</feature>
<dbReference type="RefSeq" id="WP_039257906.1">
    <property type="nucleotide sequence ID" value="NZ_JDRY01000008.1"/>
</dbReference>
<keyword evidence="10 12" id="KW-0413">Isomerase</keyword>
<dbReference type="InterPro" id="IPR027417">
    <property type="entry name" value="P-loop_NTPase"/>
</dbReference>
<dbReference type="CDD" id="cd18804">
    <property type="entry name" value="SF2_C_priA"/>
    <property type="match status" value="1"/>
</dbReference>
<name>A0A0A0IM86_CLOBO</name>
<dbReference type="GO" id="GO:0006269">
    <property type="term" value="P:DNA replication, synthesis of primer"/>
    <property type="evidence" value="ECO:0007669"/>
    <property type="project" value="UniProtKB-KW"/>
</dbReference>
<keyword evidence="5 12" id="KW-0378">Hydrolase</keyword>
<keyword evidence="6 12" id="KW-0347">Helicase</keyword>
<dbReference type="GO" id="GO:0008270">
    <property type="term" value="F:zinc ion binding"/>
    <property type="evidence" value="ECO:0007669"/>
    <property type="project" value="UniProtKB-UniRule"/>
</dbReference>
<evidence type="ECO:0000256" key="1">
    <source>
        <dbReference type="ARBA" id="ARBA00022515"/>
    </source>
</evidence>
<keyword evidence="2 12" id="KW-0235">DNA replication</keyword>
<keyword evidence="8 12" id="KW-0067">ATP-binding</keyword>
<feature type="domain" description="Helicase ATP-binding" evidence="13">
    <location>
        <begin position="209"/>
        <end position="375"/>
    </location>
</feature>
<dbReference type="EC" id="5.6.2.4" evidence="12"/>
<sequence>MYRYAGIIVNNESVQVDKIFTYKIPENLINKLKIGHRVKVPFGKGNKNIDGFVIELYEKFHNKYKIKSIINICDNFTVLREKDVDLIKKMRKKYLCTYLECIKVIIPTGIIKGVKNKIKEVIYIGNNLKEKFYKEPYINIYEIVKAHNGLYTKTEISKKFNVSLSSINTMIKHGFLQKNETIVNRFNNRVYSNYEEKKLNEEQQVVVDSILNSNKKIFLIHGVTGSGKTEIYMNMVKHMINQNKESIILVPEISLTPQMVERFKGRFGKDIAVFHSKLSDGERYDEWLRIKNKQVKVAIGARSAIFLPFDNLGMIIIDEEHEGSYKSDSNPKYNAREIGELKCEIEDCKLVLGSATPAIDTYYRSMKDEIQLLTLKNRADGAKLPDVFTVDMRDELKSGNKSIFSSLLYAGIEEALNNKEQIILFLNRRGFSTFVSCRECGYVFKCNHCDIALTYHSKGNYLSCHYCGEKYEVPHICTKCGSKYVKYFGVGTERIEKEVKKYFPSARTLRMDFDTTRKKDSYEYIYNTFKNGDADILIGTQMVTKGLDFKNVTLVGVIAADISLNLPDFRSGEKTFQLITQVGGRAGRGEKKGKVIVQTYSPENYSIKHSCNNDYDNFYKEEIEIRYDLNYPPFSKILAINISSKNENLLIKSIQKIGIILKNNLEKDNNIDILGPCPCVISKVKEFYRWQILIKGQFDNELALNIKNFIYKNLQDVYNEFRISIDVNPSTLL</sequence>
<evidence type="ECO:0000256" key="12">
    <source>
        <dbReference type="HAMAP-Rule" id="MF_00983"/>
    </source>
</evidence>
<dbReference type="Pfam" id="PF18074">
    <property type="entry name" value="PriA_C"/>
    <property type="match status" value="1"/>
</dbReference>
<comment type="similarity">
    <text evidence="12">Belongs to the helicase family. PriA subfamily.</text>
</comment>
<dbReference type="NCBIfam" id="TIGR00595">
    <property type="entry name" value="priA"/>
    <property type="match status" value="1"/>
</dbReference>
<evidence type="ECO:0000256" key="7">
    <source>
        <dbReference type="ARBA" id="ARBA00022833"/>
    </source>
</evidence>
<dbReference type="FunFam" id="3.40.1440.60:FF:000001">
    <property type="entry name" value="Primosomal protein N"/>
    <property type="match status" value="1"/>
</dbReference>
<dbReference type="Proteomes" id="UP000030014">
    <property type="component" value="Unassembled WGS sequence"/>
</dbReference>
<evidence type="ECO:0000259" key="13">
    <source>
        <dbReference type="PROSITE" id="PS51192"/>
    </source>
</evidence>
<feature type="domain" description="Helicase C-terminal" evidence="14">
    <location>
        <begin position="472"/>
        <end position="655"/>
    </location>
</feature>
<comment type="subunit">
    <text evidence="12">Component of the replication restart primosome.</text>
</comment>
<comment type="catalytic activity">
    <reaction evidence="12">
        <text>Couples ATP hydrolysis with the unwinding of duplex DNA by translocating in the 3'-5' direction.</text>
        <dbReference type="EC" id="5.6.2.4"/>
    </reaction>
</comment>
<dbReference type="Gene3D" id="3.40.50.300">
    <property type="entry name" value="P-loop containing nucleotide triphosphate hydrolases"/>
    <property type="match status" value="2"/>
</dbReference>
<proteinExistence type="inferred from homology"/>
<keyword evidence="4 12" id="KW-0547">Nucleotide-binding</keyword>
<dbReference type="AlphaFoldDB" id="A0A0A0IM86"/>
<evidence type="ECO:0000256" key="9">
    <source>
        <dbReference type="ARBA" id="ARBA00023125"/>
    </source>
</evidence>
<dbReference type="HAMAP" id="MF_00983">
    <property type="entry name" value="PriA"/>
    <property type="match status" value="1"/>
</dbReference>
<comment type="caution">
    <text evidence="15">The sequence shown here is derived from an EMBL/GenBank/DDBJ whole genome shotgun (WGS) entry which is preliminary data.</text>
</comment>
<reference evidence="15 16" key="1">
    <citation type="submission" date="2014-01" db="EMBL/GenBank/DDBJ databases">
        <title>Plasmidome dynamics in the species complex Clostridium novyi sensu lato converts strains of independent lineages into distinctly different pathogens.</title>
        <authorList>
            <person name="Skarin H."/>
            <person name="Segerman B."/>
        </authorList>
    </citation>
    <scope>NUCLEOTIDE SEQUENCE [LARGE SCALE GENOMIC DNA]</scope>
    <source>
        <strain evidence="15 16">DC5</strain>
    </source>
</reference>
<dbReference type="GO" id="GO:0006270">
    <property type="term" value="P:DNA replication initiation"/>
    <property type="evidence" value="ECO:0007669"/>
    <property type="project" value="TreeGrafter"/>
</dbReference>
<dbReference type="PROSITE" id="PS51192">
    <property type="entry name" value="HELICASE_ATP_BIND_1"/>
    <property type="match status" value="1"/>
</dbReference>
<comment type="cofactor">
    <cofactor evidence="12">
        <name>Zn(2+)</name>
        <dbReference type="ChEBI" id="CHEBI:29105"/>
    </cofactor>
    <text evidence="12">Binds 2 zinc ions per subunit.</text>
</comment>
<feature type="binding site" evidence="12">
    <location>
        <position position="449"/>
    </location>
    <ligand>
        <name>Zn(2+)</name>
        <dbReference type="ChEBI" id="CHEBI:29105"/>
        <label>2</label>
    </ligand>
</feature>
<dbReference type="GO" id="GO:0016887">
    <property type="term" value="F:ATP hydrolysis activity"/>
    <property type="evidence" value="ECO:0007669"/>
    <property type="project" value="RHEA"/>
</dbReference>
<dbReference type="SUPFAM" id="SSF52540">
    <property type="entry name" value="P-loop containing nucleoside triphosphate hydrolases"/>
    <property type="match status" value="1"/>
</dbReference>
<dbReference type="SMART" id="SM00490">
    <property type="entry name" value="HELICc"/>
    <property type="match status" value="1"/>
</dbReference>
<dbReference type="PROSITE" id="PS51194">
    <property type="entry name" value="HELICASE_CTER"/>
    <property type="match status" value="1"/>
</dbReference>
<comment type="catalytic activity">
    <reaction evidence="11 12">
        <text>ATP + H2O = ADP + phosphate + H(+)</text>
        <dbReference type="Rhea" id="RHEA:13065"/>
        <dbReference type="ChEBI" id="CHEBI:15377"/>
        <dbReference type="ChEBI" id="CHEBI:15378"/>
        <dbReference type="ChEBI" id="CHEBI:30616"/>
        <dbReference type="ChEBI" id="CHEBI:43474"/>
        <dbReference type="ChEBI" id="CHEBI:456216"/>
        <dbReference type="EC" id="5.6.2.4"/>
    </reaction>
</comment>
<evidence type="ECO:0000313" key="16">
    <source>
        <dbReference type="Proteomes" id="UP000030014"/>
    </source>
</evidence>
<protein>
    <recommendedName>
        <fullName evidence="12">Replication restart protein PriA</fullName>
    </recommendedName>
    <alternativeName>
        <fullName evidence="12">ATP-dependent DNA helicase PriA</fullName>
        <ecNumber evidence="12">5.6.2.4</ecNumber>
    </alternativeName>
    <alternativeName>
        <fullName evidence="12">DNA 3'-5' helicase PriA</fullName>
    </alternativeName>
</protein>
<dbReference type="InterPro" id="IPR011545">
    <property type="entry name" value="DEAD/DEAH_box_helicase_dom"/>
</dbReference>
<dbReference type="Pfam" id="PF00271">
    <property type="entry name" value="Helicase_C"/>
    <property type="match status" value="1"/>
</dbReference>
<dbReference type="SMART" id="SM00487">
    <property type="entry name" value="DEXDc"/>
    <property type="match status" value="1"/>
</dbReference>
<evidence type="ECO:0000256" key="11">
    <source>
        <dbReference type="ARBA" id="ARBA00048988"/>
    </source>
</evidence>
<dbReference type="EMBL" id="JDRY01000008">
    <property type="protein sequence ID" value="KGN01297.1"/>
    <property type="molecule type" value="Genomic_DNA"/>
</dbReference>
<organism evidence="15 16">
    <name type="scientific">Clostridium botulinum C/D str. DC5</name>
    <dbReference type="NCBI Taxonomy" id="1443128"/>
    <lineage>
        <taxon>Bacteria</taxon>
        <taxon>Bacillati</taxon>
        <taxon>Bacillota</taxon>
        <taxon>Clostridia</taxon>
        <taxon>Eubacteriales</taxon>
        <taxon>Clostridiaceae</taxon>
        <taxon>Clostridium</taxon>
    </lineage>
</organism>
<keyword evidence="9 12" id="KW-0238">DNA-binding</keyword>
<feature type="binding site" evidence="12">
    <location>
        <position position="480"/>
    </location>
    <ligand>
        <name>Zn(2+)</name>
        <dbReference type="ChEBI" id="CHEBI:29105"/>
        <label>1</label>
    </ligand>
</feature>
<dbReference type="GO" id="GO:0006302">
    <property type="term" value="P:double-strand break repair"/>
    <property type="evidence" value="ECO:0007669"/>
    <property type="project" value="InterPro"/>
</dbReference>
<dbReference type="InterPro" id="IPR041236">
    <property type="entry name" value="PriA_C"/>
</dbReference>
<accession>A0A0A0IM86</accession>
<dbReference type="GO" id="GO:0005524">
    <property type="term" value="F:ATP binding"/>
    <property type="evidence" value="ECO:0007669"/>
    <property type="project" value="UniProtKB-UniRule"/>
</dbReference>
<dbReference type="NCBIfam" id="NF004066">
    <property type="entry name" value="PRK05580.1-3"/>
    <property type="match status" value="1"/>
</dbReference>
<dbReference type="PANTHER" id="PTHR30580:SF0">
    <property type="entry name" value="PRIMOSOMAL PROTEIN N"/>
    <property type="match status" value="1"/>
</dbReference>
<dbReference type="Pfam" id="PF18319">
    <property type="entry name" value="Zn_ribbon_PriA"/>
    <property type="match status" value="1"/>
</dbReference>